<reference evidence="1 2" key="1">
    <citation type="submission" date="2015-09" db="EMBL/GenBank/DDBJ databases">
        <authorList>
            <consortium name="Swine Surveillance"/>
        </authorList>
    </citation>
    <scope>NUCLEOTIDE SEQUENCE [LARGE SCALE GENOMIC DNA]</scope>
    <source>
        <strain evidence="1 2">CECT 7688</strain>
    </source>
</reference>
<keyword evidence="2" id="KW-1185">Reference proteome</keyword>
<name>A0A0P1ESI8_9RHOB</name>
<accession>A0A0P1ESI8</accession>
<dbReference type="STRING" id="321267.SHM7688_02957"/>
<organism evidence="1 2">
    <name type="scientific">Shimia marina</name>
    <dbReference type="NCBI Taxonomy" id="321267"/>
    <lineage>
        <taxon>Bacteria</taxon>
        <taxon>Pseudomonadati</taxon>
        <taxon>Pseudomonadota</taxon>
        <taxon>Alphaproteobacteria</taxon>
        <taxon>Rhodobacterales</taxon>
        <taxon>Roseobacteraceae</taxon>
    </lineage>
</organism>
<protein>
    <submittedName>
        <fullName evidence="1">Uncharacterized protein</fullName>
    </submittedName>
</protein>
<gene>
    <name evidence="1" type="ORF">SHM7688_02957</name>
</gene>
<evidence type="ECO:0000313" key="1">
    <source>
        <dbReference type="EMBL" id="CUH53503.1"/>
    </source>
</evidence>
<evidence type="ECO:0000313" key="2">
    <source>
        <dbReference type="Proteomes" id="UP000054823"/>
    </source>
</evidence>
<proteinExistence type="predicted"/>
<dbReference type="EMBL" id="CYPW01000027">
    <property type="protein sequence ID" value="CUH53503.1"/>
    <property type="molecule type" value="Genomic_DNA"/>
</dbReference>
<dbReference type="AlphaFoldDB" id="A0A0P1ESI8"/>
<sequence>MPVLQDQSTRPVVRAHWAWYAALIRQREQRFELLSSMLQFKRDLETARFPDAELRTVLQTRVTIASLAERRERRVLGRFYNWLSGEDSQYIRLEGLVLCDVLRVIGADVGDIIDMTSRYDLRIDVAQEAMELLSQT</sequence>
<dbReference type="Proteomes" id="UP000054823">
    <property type="component" value="Unassembled WGS sequence"/>
</dbReference>